<keyword evidence="5" id="KW-0574">Periplasm</keyword>
<evidence type="ECO:0000313" key="11">
    <source>
        <dbReference type="EMBL" id="MFD2262287.1"/>
    </source>
</evidence>
<evidence type="ECO:0000256" key="5">
    <source>
        <dbReference type="ARBA" id="ARBA00022764"/>
    </source>
</evidence>
<dbReference type="InterPro" id="IPR026259">
    <property type="entry name" value="MauG/Cytc_peroxidase"/>
</dbReference>
<keyword evidence="11" id="KW-0575">Peroxidase</keyword>
<keyword evidence="3 8" id="KW-0479">Metal-binding</keyword>
<reference evidence="12" key="1">
    <citation type="journal article" date="2019" name="Int. J. Syst. Evol. Microbiol.">
        <title>The Global Catalogue of Microorganisms (GCM) 10K type strain sequencing project: providing services to taxonomists for standard genome sequencing and annotation.</title>
        <authorList>
            <consortium name="The Broad Institute Genomics Platform"/>
            <consortium name="The Broad Institute Genome Sequencing Center for Infectious Disease"/>
            <person name="Wu L."/>
            <person name="Ma J."/>
        </authorList>
    </citation>
    <scope>NUCLEOTIDE SEQUENCE [LARGE SCALE GENOMIC DNA]</scope>
    <source>
        <strain evidence="12">CGMCC 1.19062</strain>
    </source>
</reference>
<dbReference type="EC" id="1.11.1.5" evidence="11"/>
<name>A0ABW5DMR3_9PROT</name>
<feature type="domain" description="Cytochrome c" evidence="10">
    <location>
        <begin position="204"/>
        <end position="299"/>
    </location>
</feature>
<dbReference type="PANTHER" id="PTHR30600:SF9">
    <property type="entry name" value="BLR7738 PROTEIN"/>
    <property type="match status" value="1"/>
</dbReference>
<dbReference type="Proteomes" id="UP001597295">
    <property type="component" value="Unassembled WGS sequence"/>
</dbReference>
<evidence type="ECO:0000256" key="4">
    <source>
        <dbReference type="ARBA" id="ARBA00022729"/>
    </source>
</evidence>
<protein>
    <submittedName>
        <fullName evidence="11">Cytochrome c peroxidase</fullName>
        <ecNumber evidence="11">1.11.1.5</ecNumber>
    </submittedName>
</protein>
<evidence type="ECO:0000256" key="8">
    <source>
        <dbReference type="PROSITE-ProRule" id="PRU00433"/>
    </source>
</evidence>
<dbReference type="GO" id="GO:0004130">
    <property type="term" value="F:cytochrome-c peroxidase activity"/>
    <property type="evidence" value="ECO:0007669"/>
    <property type="project" value="UniProtKB-EC"/>
</dbReference>
<evidence type="ECO:0000256" key="3">
    <source>
        <dbReference type="ARBA" id="ARBA00022723"/>
    </source>
</evidence>
<comment type="subcellular location">
    <subcellularLocation>
        <location evidence="1">Periplasm</location>
    </subcellularLocation>
</comment>
<dbReference type="RefSeq" id="WP_379875214.1">
    <property type="nucleotide sequence ID" value="NZ_JBHUIP010000003.1"/>
</dbReference>
<dbReference type="InterPro" id="IPR036909">
    <property type="entry name" value="Cyt_c-like_dom_sf"/>
</dbReference>
<accession>A0ABW5DMR3</accession>
<keyword evidence="4 9" id="KW-0732">Signal</keyword>
<proteinExistence type="predicted"/>
<dbReference type="EMBL" id="JBHUIP010000003">
    <property type="protein sequence ID" value="MFD2262287.1"/>
    <property type="molecule type" value="Genomic_DNA"/>
</dbReference>
<dbReference type="Gene3D" id="1.10.760.10">
    <property type="entry name" value="Cytochrome c-like domain"/>
    <property type="match status" value="2"/>
</dbReference>
<keyword evidence="2 8" id="KW-0349">Heme</keyword>
<dbReference type="PROSITE" id="PS51007">
    <property type="entry name" value="CYTC"/>
    <property type="match status" value="1"/>
</dbReference>
<organism evidence="11 12">
    <name type="scientific">Lacibacterium aquatile</name>
    <dbReference type="NCBI Taxonomy" id="1168082"/>
    <lineage>
        <taxon>Bacteria</taxon>
        <taxon>Pseudomonadati</taxon>
        <taxon>Pseudomonadota</taxon>
        <taxon>Alphaproteobacteria</taxon>
        <taxon>Rhodospirillales</taxon>
        <taxon>Rhodospirillaceae</taxon>
    </lineage>
</organism>
<dbReference type="PANTHER" id="PTHR30600">
    <property type="entry name" value="CYTOCHROME C PEROXIDASE-RELATED"/>
    <property type="match status" value="1"/>
</dbReference>
<feature type="signal peptide" evidence="9">
    <location>
        <begin position="1"/>
        <end position="20"/>
    </location>
</feature>
<keyword evidence="7 8" id="KW-0408">Iron</keyword>
<evidence type="ECO:0000256" key="6">
    <source>
        <dbReference type="ARBA" id="ARBA00023002"/>
    </source>
</evidence>
<dbReference type="InterPro" id="IPR009056">
    <property type="entry name" value="Cyt_c-like_dom"/>
</dbReference>
<evidence type="ECO:0000256" key="1">
    <source>
        <dbReference type="ARBA" id="ARBA00004418"/>
    </source>
</evidence>
<keyword evidence="12" id="KW-1185">Reference proteome</keyword>
<comment type="caution">
    <text evidence="11">The sequence shown here is derived from an EMBL/GenBank/DDBJ whole genome shotgun (WGS) entry which is preliminary data.</text>
</comment>
<evidence type="ECO:0000256" key="2">
    <source>
        <dbReference type="ARBA" id="ARBA00022617"/>
    </source>
</evidence>
<gene>
    <name evidence="11" type="ORF">ACFSM5_05260</name>
</gene>
<sequence length="314" mass="34661">MGRVLLLFAGLMLAALPAAAQTPWQWRLPRGEAPPSVPVDNPLSVEKVELGRKLFYDVRLSGPGYMSCATCHDQERAFTDRHPRALGVSGERHPRNVQSLVNVAYYPVLTWSDPTVRRLEEQLFTPLFGGHPVEMGGLGREDEILGRLKADPEYPAAFAAAFPDGAGAISWRNVGRAIASFERTLVSFDSTYDRQRRGEGDLPEDAKRGRTLFFGPHAQCGTCHGGRFLTDFRYHPPQGDTSGATRVRTPSLRNVERTAPYFHDGAAKTLSDVLSVHAAGARLSTDERADLEAFLRTLTDQTVLADPLYANPYR</sequence>
<feature type="chain" id="PRO_5045340156" evidence="9">
    <location>
        <begin position="21"/>
        <end position="314"/>
    </location>
</feature>
<dbReference type="InterPro" id="IPR051395">
    <property type="entry name" value="Cytochrome_c_Peroxidase/MauG"/>
</dbReference>
<keyword evidence="6 11" id="KW-0560">Oxidoreductase</keyword>
<dbReference type="InterPro" id="IPR004852">
    <property type="entry name" value="Di-haem_cyt_c_peroxidsae"/>
</dbReference>
<dbReference type="SUPFAM" id="SSF46626">
    <property type="entry name" value="Cytochrome c"/>
    <property type="match status" value="2"/>
</dbReference>
<evidence type="ECO:0000259" key="10">
    <source>
        <dbReference type="PROSITE" id="PS51007"/>
    </source>
</evidence>
<dbReference type="Pfam" id="PF03150">
    <property type="entry name" value="CCP_MauG"/>
    <property type="match status" value="1"/>
</dbReference>
<evidence type="ECO:0000256" key="9">
    <source>
        <dbReference type="SAM" id="SignalP"/>
    </source>
</evidence>
<evidence type="ECO:0000256" key="7">
    <source>
        <dbReference type="ARBA" id="ARBA00023004"/>
    </source>
</evidence>
<dbReference type="PIRSF" id="PIRSF000294">
    <property type="entry name" value="Cytochrome-c_peroxidase"/>
    <property type="match status" value="1"/>
</dbReference>
<evidence type="ECO:0000313" key="12">
    <source>
        <dbReference type="Proteomes" id="UP001597295"/>
    </source>
</evidence>